<dbReference type="EMBL" id="JANGCN010000156">
    <property type="protein sequence ID" value="MCQ5154559.1"/>
    <property type="molecule type" value="Genomic_DNA"/>
</dbReference>
<dbReference type="AlphaFoldDB" id="A0AAW5KLV6"/>
<proteinExistence type="predicted"/>
<organism evidence="1 2">
    <name type="scientific">Ruminococcus bicirculans</name>
    <name type="common">ex Wegman et al. 2014</name>
    <dbReference type="NCBI Taxonomy" id="1160721"/>
    <lineage>
        <taxon>Bacteria</taxon>
        <taxon>Bacillati</taxon>
        <taxon>Bacillota</taxon>
        <taxon>Clostridia</taxon>
        <taxon>Eubacteriales</taxon>
        <taxon>Oscillospiraceae</taxon>
        <taxon>Ruminococcus</taxon>
    </lineage>
</organism>
<dbReference type="Proteomes" id="UP001206236">
    <property type="component" value="Unassembled WGS sequence"/>
</dbReference>
<protein>
    <submittedName>
        <fullName evidence="1">Uncharacterized protein</fullName>
    </submittedName>
</protein>
<feature type="non-terminal residue" evidence="1">
    <location>
        <position position="1"/>
    </location>
</feature>
<comment type="caution">
    <text evidence="1">The sequence shown here is derived from an EMBL/GenBank/DDBJ whole genome shotgun (WGS) entry which is preliminary data.</text>
</comment>
<sequence>SLAVKTDPSCDPTVISLFENELKPFFFPDFRRFAAKKADVSSRNSFSSSSSRFFFSSSFIRLFAA</sequence>
<dbReference type="RefSeq" id="WP_256322755.1">
    <property type="nucleotide sequence ID" value="NZ_JANGCN010000156.1"/>
</dbReference>
<gene>
    <name evidence="1" type="ORF">NE632_14835</name>
</gene>
<reference evidence="1" key="1">
    <citation type="submission" date="2022-06" db="EMBL/GenBank/DDBJ databases">
        <title>Isolation of gut microbiota from human fecal samples.</title>
        <authorList>
            <person name="Pamer E.G."/>
            <person name="Barat B."/>
            <person name="Waligurski E."/>
            <person name="Medina S."/>
            <person name="Paddock L."/>
            <person name="Mostad J."/>
        </authorList>
    </citation>
    <scope>NUCLEOTIDE SEQUENCE</scope>
    <source>
        <strain evidence="1">DFI.5.57</strain>
    </source>
</reference>
<evidence type="ECO:0000313" key="1">
    <source>
        <dbReference type="EMBL" id="MCQ5154559.1"/>
    </source>
</evidence>
<evidence type="ECO:0000313" key="2">
    <source>
        <dbReference type="Proteomes" id="UP001206236"/>
    </source>
</evidence>
<name>A0AAW5KLV6_9FIRM</name>
<accession>A0AAW5KLV6</accession>